<dbReference type="PANTHER" id="PTHR13061">
    <property type="entry name" value="DYNACTIN SUBUNIT P25"/>
    <property type="match status" value="1"/>
</dbReference>
<dbReference type="PANTHER" id="PTHR13061:SF29">
    <property type="entry name" value="GAMMA CARBONIC ANHYDRASE-LIKE 1, MITOCHONDRIAL-RELATED"/>
    <property type="match status" value="1"/>
</dbReference>
<dbReference type="InterPro" id="IPR001451">
    <property type="entry name" value="Hexapep"/>
</dbReference>
<organism evidence="1 2">
    <name type="scientific">Chelatococcus sambhunathii</name>
    <dbReference type="NCBI Taxonomy" id="363953"/>
    <lineage>
        <taxon>Bacteria</taxon>
        <taxon>Pseudomonadati</taxon>
        <taxon>Pseudomonadota</taxon>
        <taxon>Alphaproteobacteria</taxon>
        <taxon>Hyphomicrobiales</taxon>
        <taxon>Chelatococcaceae</taxon>
        <taxon>Chelatococcus</taxon>
    </lineage>
</organism>
<reference evidence="1 2" key="1">
    <citation type="submission" date="2015-08" db="EMBL/GenBank/DDBJ databases">
        <authorList>
            <person name="Varghese N."/>
        </authorList>
    </citation>
    <scope>NUCLEOTIDE SEQUENCE [LARGE SCALE GENOMIC DNA]</scope>
    <source>
        <strain evidence="1 2">DSM 18167</strain>
    </source>
</reference>
<protein>
    <submittedName>
        <fullName evidence="1">Carbonic anhydrase or acetyltransferase, isoleucine patch superfamily</fullName>
    </submittedName>
</protein>
<dbReference type="CDD" id="cd04645">
    <property type="entry name" value="LbH_gamma_CA_like"/>
    <property type="match status" value="1"/>
</dbReference>
<dbReference type="InterPro" id="IPR011004">
    <property type="entry name" value="Trimer_LpxA-like_sf"/>
</dbReference>
<gene>
    <name evidence="1" type="ORF">Ga0061061_10136</name>
</gene>
<accession>A0ABM9U1A2</accession>
<sequence>MTGGFRRALLAPSTVETVMPVYALGDLSPELPAADRFWIAPDAHVIGRVRLGDEVGVWFGAVLRGDNELIDIGDRSNIQEGAMLHTDMGFPLTVGPDCTIGHHAILHGCRIGASTLIGMGATVLNGARIGNNCLVGANALVTEGREFPDGSLIVGAPARAVRALDEKALAGLRLSAMGYVGNWRRFAAGLKRLD</sequence>
<dbReference type="InterPro" id="IPR050484">
    <property type="entry name" value="Transf_Hexapept/Carb_Anhydrase"/>
</dbReference>
<dbReference type="Pfam" id="PF00132">
    <property type="entry name" value="Hexapep"/>
    <property type="match status" value="1"/>
</dbReference>
<comment type="caution">
    <text evidence="1">The sequence shown here is derived from an EMBL/GenBank/DDBJ whole genome shotgun (WGS) entry which is preliminary data.</text>
</comment>
<name>A0ABM9U1A2_9HYPH</name>
<proteinExistence type="predicted"/>
<dbReference type="EMBL" id="CYHC01000001">
    <property type="protein sequence ID" value="CUA83780.1"/>
    <property type="molecule type" value="Genomic_DNA"/>
</dbReference>
<dbReference type="Proteomes" id="UP000182178">
    <property type="component" value="Unassembled WGS sequence"/>
</dbReference>
<keyword evidence="2" id="KW-1185">Reference proteome</keyword>
<dbReference type="InterPro" id="IPR047324">
    <property type="entry name" value="LbH_gamma_CA-like"/>
</dbReference>
<evidence type="ECO:0000313" key="2">
    <source>
        <dbReference type="Proteomes" id="UP000182178"/>
    </source>
</evidence>
<evidence type="ECO:0000313" key="1">
    <source>
        <dbReference type="EMBL" id="CUA83780.1"/>
    </source>
</evidence>
<dbReference type="Gene3D" id="2.160.10.10">
    <property type="entry name" value="Hexapeptide repeat proteins"/>
    <property type="match status" value="1"/>
</dbReference>
<dbReference type="SUPFAM" id="SSF51161">
    <property type="entry name" value="Trimeric LpxA-like enzymes"/>
    <property type="match status" value="1"/>
</dbReference>